<evidence type="ECO:0000259" key="1">
    <source>
        <dbReference type="PROSITE" id="PS50181"/>
    </source>
</evidence>
<dbReference type="AlphaFoldDB" id="A0A8K0MS97"/>
<dbReference type="Proteomes" id="UP000796880">
    <property type="component" value="Unassembled WGS sequence"/>
</dbReference>
<feature type="domain" description="F-box" evidence="1">
    <location>
        <begin position="5"/>
        <end position="51"/>
    </location>
</feature>
<dbReference type="PANTHER" id="PTHR16008:SF4">
    <property type="entry name" value="F-BOX ONLY PROTEIN 4"/>
    <property type="match status" value="1"/>
</dbReference>
<reference evidence="2" key="1">
    <citation type="submission" date="2020-03" db="EMBL/GenBank/DDBJ databases">
        <title>A high-quality chromosome-level genome assembly of a woody plant with both climbing and erect habits, Rhamnella rubrinervis.</title>
        <authorList>
            <person name="Lu Z."/>
            <person name="Yang Y."/>
            <person name="Zhu X."/>
            <person name="Sun Y."/>
        </authorList>
    </citation>
    <scope>NUCLEOTIDE SEQUENCE</scope>
    <source>
        <strain evidence="2">BYM</strain>
        <tissue evidence="2">Leaf</tissue>
    </source>
</reference>
<dbReference type="InterPro" id="IPR039588">
    <property type="entry name" value="FBXO4"/>
</dbReference>
<name>A0A8K0MS97_9ROSA</name>
<evidence type="ECO:0000313" key="3">
    <source>
        <dbReference type="Proteomes" id="UP000796880"/>
    </source>
</evidence>
<dbReference type="InterPro" id="IPR036047">
    <property type="entry name" value="F-box-like_dom_sf"/>
</dbReference>
<dbReference type="SUPFAM" id="SSF81383">
    <property type="entry name" value="F-box domain"/>
    <property type="match status" value="1"/>
</dbReference>
<dbReference type="Gene3D" id="1.20.1280.50">
    <property type="match status" value="1"/>
</dbReference>
<sequence>MKHLEYTQSYLPDDIALRIASLLQVSDLCALGCCSRFWRRICASDCVWKSLTFERWPCLDSLEGSSSSSSSSSTAIEIPISRGWKFSYIKRHNETADRVTEVVEFVKRSSPSELLQVVDYLRAIKELHGMELGFEDIQFFFFKRKLNALLNLVGLHYCIAWLRVPAEHILEALLRHKILKRRVCVRWWKLGRWFYGFRMRDESSSRCVSLEDLTMEKGGEVLGVLRRGAIHEVFQVQISVADRSCTPWFCEADRNGV</sequence>
<dbReference type="InterPro" id="IPR001810">
    <property type="entry name" value="F-box_dom"/>
</dbReference>
<dbReference type="Pfam" id="PF12937">
    <property type="entry name" value="F-box-like"/>
    <property type="match status" value="1"/>
</dbReference>
<organism evidence="2 3">
    <name type="scientific">Rhamnella rubrinervis</name>
    <dbReference type="NCBI Taxonomy" id="2594499"/>
    <lineage>
        <taxon>Eukaryota</taxon>
        <taxon>Viridiplantae</taxon>
        <taxon>Streptophyta</taxon>
        <taxon>Embryophyta</taxon>
        <taxon>Tracheophyta</taxon>
        <taxon>Spermatophyta</taxon>
        <taxon>Magnoliopsida</taxon>
        <taxon>eudicotyledons</taxon>
        <taxon>Gunneridae</taxon>
        <taxon>Pentapetalae</taxon>
        <taxon>rosids</taxon>
        <taxon>fabids</taxon>
        <taxon>Rosales</taxon>
        <taxon>Rhamnaceae</taxon>
        <taxon>rhamnoid group</taxon>
        <taxon>Rhamneae</taxon>
        <taxon>Rhamnella</taxon>
    </lineage>
</organism>
<gene>
    <name evidence="2" type="ORF">FNV43_RR00789</name>
</gene>
<dbReference type="GO" id="GO:0019005">
    <property type="term" value="C:SCF ubiquitin ligase complex"/>
    <property type="evidence" value="ECO:0007669"/>
    <property type="project" value="TreeGrafter"/>
</dbReference>
<evidence type="ECO:0000313" key="2">
    <source>
        <dbReference type="EMBL" id="KAF3456139.1"/>
    </source>
</evidence>
<dbReference type="OrthoDB" id="3219396at2759"/>
<keyword evidence="3" id="KW-1185">Reference proteome</keyword>
<dbReference type="PROSITE" id="PS50181">
    <property type="entry name" value="FBOX"/>
    <property type="match status" value="1"/>
</dbReference>
<proteinExistence type="predicted"/>
<accession>A0A8K0MS97</accession>
<dbReference type="CDD" id="cd09917">
    <property type="entry name" value="F-box_SF"/>
    <property type="match status" value="1"/>
</dbReference>
<protein>
    <recommendedName>
        <fullName evidence="1">F-box domain-containing protein</fullName>
    </recommendedName>
</protein>
<dbReference type="EMBL" id="VOIH02000001">
    <property type="protein sequence ID" value="KAF3456139.1"/>
    <property type="molecule type" value="Genomic_DNA"/>
</dbReference>
<dbReference type="PANTHER" id="PTHR16008">
    <property type="entry name" value="F-BOX ONLY PROTEIN 4"/>
    <property type="match status" value="1"/>
</dbReference>
<dbReference type="GO" id="GO:0031146">
    <property type="term" value="P:SCF-dependent proteasomal ubiquitin-dependent protein catabolic process"/>
    <property type="evidence" value="ECO:0007669"/>
    <property type="project" value="InterPro"/>
</dbReference>
<comment type="caution">
    <text evidence="2">The sequence shown here is derived from an EMBL/GenBank/DDBJ whole genome shotgun (WGS) entry which is preliminary data.</text>
</comment>
<dbReference type="SMART" id="SM00256">
    <property type="entry name" value="FBOX"/>
    <property type="match status" value="1"/>
</dbReference>
<dbReference type="GO" id="GO:0000209">
    <property type="term" value="P:protein polyubiquitination"/>
    <property type="evidence" value="ECO:0007669"/>
    <property type="project" value="TreeGrafter"/>
</dbReference>